<feature type="transmembrane region" description="Helical" evidence="6">
    <location>
        <begin position="52"/>
        <end position="72"/>
    </location>
</feature>
<evidence type="ECO:0000256" key="4">
    <source>
        <dbReference type="ARBA" id="ARBA00022989"/>
    </source>
</evidence>
<dbReference type="Pfam" id="PF03741">
    <property type="entry name" value="TerC"/>
    <property type="match status" value="1"/>
</dbReference>
<evidence type="ECO:0000313" key="8">
    <source>
        <dbReference type="Proteomes" id="UP001485459"/>
    </source>
</evidence>
<dbReference type="PANTHER" id="PTHR30238:SF4">
    <property type="entry name" value="SLL1022 PROTEIN"/>
    <property type="match status" value="1"/>
</dbReference>
<evidence type="ECO:0000256" key="1">
    <source>
        <dbReference type="ARBA" id="ARBA00004141"/>
    </source>
</evidence>
<feature type="transmembrane region" description="Helical" evidence="6">
    <location>
        <begin position="161"/>
        <end position="180"/>
    </location>
</feature>
<evidence type="ECO:0000256" key="6">
    <source>
        <dbReference type="SAM" id="Phobius"/>
    </source>
</evidence>
<name>A0ABZ2YUW7_9BACT</name>
<evidence type="ECO:0000256" key="5">
    <source>
        <dbReference type="ARBA" id="ARBA00023136"/>
    </source>
</evidence>
<dbReference type="PANTHER" id="PTHR30238">
    <property type="entry name" value="MEMBRANE BOUND PREDICTED REDOX MODULATOR"/>
    <property type="match status" value="1"/>
</dbReference>
<protein>
    <submittedName>
        <fullName evidence="7">TerC family protein</fullName>
    </submittedName>
</protein>
<accession>A0ABZ2YUW7</accession>
<comment type="similarity">
    <text evidence="2">Belongs to the TerC family.</text>
</comment>
<feature type="transmembrane region" description="Helical" evidence="6">
    <location>
        <begin position="12"/>
        <end position="32"/>
    </location>
</feature>
<keyword evidence="5 6" id="KW-0472">Membrane</keyword>
<gene>
    <name evidence="7" type="ORF">WJU16_09985</name>
</gene>
<dbReference type="EMBL" id="CP149822">
    <property type="protein sequence ID" value="WZN43360.1"/>
    <property type="molecule type" value="Genomic_DNA"/>
</dbReference>
<feature type="transmembrane region" description="Helical" evidence="6">
    <location>
        <begin position="78"/>
        <end position="102"/>
    </location>
</feature>
<keyword evidence="3 6" id="KW-0812">Transmembrane</keyword>
<organism evidence="7 8">
    <name type="scientific">Chitinophaga pollutisoli</name>
    <dbReference type="NCBI Taxonomy" id="3133966"/>
    <lineage>
        <taxon>Bacteria</taxon>
        <taxon>Pseudomonadati</taxon>
        <taxon>Bacteroidota</taxon>
        <taxon>Chitinophagia</taxon>
        <taxon>Chitinophagales</taxon>
        <taxon>Chitinophagaceae</taxon>
        <taxon>Chitinophaga</taxon>
    </lineage>
</organism>
<feature type="transmembrane region" description="Helical" evidence="6">
    <location>
        <begin position="192"/>
        <end position="210"/>
    </location>
</feature>
<feature type="transmembrane region" description="Helical" evidence="6">
    <location>
        <begin position="222"/>
        <end position="239"/>
    </location>
</feature>
<dbReference type="RefSeq" id="WP_341838172.1">
    <property type="nucleotide sequence ID" value="NZ_CP149822.1"/>
</dbReference>
<evidence type="ECO:0000313" key="7">
    <source>
        <dbReference type="EMBL" id="WZN43360.1"/>
    </source>
</evidence>
<evidence type="ECO:0000256" key="3">
    <source>
        <dbReference type="ARBA" id="ARBA00022692"/>
    </source>
</evidence>
<keyword evidence="8" id="KW-1185">Reference proteome</keyword>
<sequence>MLALQELLTVDSLISLLTLTLMEVVLGIDNVIFVSIVMNRLPEEKRLKARRLWMFTGIAVRIALLLCIGYIIRATQPLFTIFGNAISLRDLIMLAGGLFLLIKTTLEIHHKLEGEEEETHAGGGKAGATLANVVGQIILIDMVFSFDSIITAVGLAKHVEIMIIAVIIAMFIMFSFAPRISAFIHKHPTLKMLALSFLIMVGGILIIEGWNPEAVHDLHLKNYVYFAMAFSFAVELLNMRVRKQKPAKPVELRGPKETDIEGKK</sequence>
<comment type="subcellular location">
    <subcellularLocation>
        <location evidence="1">Membrane</location>
        <topology evidence="1">Multi-pass membrane protein</topology>
    </subcellularLocation>
</comment>
<dbReference type="Proteomes" id="UP001485459">
    <property type="component" value="Chromosome"/>
</dbReference>
<proteinExistence type="inferred from homology"/>
<reference evidence="8" key="1">
    <citation type="submission" date="2024-03" db="EMBL/GenBank/DDBJ databases">
        <title>Chitinophaga horti sp. nov., isolated from garden soil.</title>
        <authorList>
            <person name="Lee D.S."/>
            <person name="Han D.M."/>
            <person name="Baek J.H."/>
            <person name="Choi D.G."/>
            <person name="Jeon J.H."/>
            <person name="Jeon C.O."/>
        </authorList>
    </citation>
    <scope>NUCLEOTIDE SEQUENCE [LARGE SCALE GENOMIC DNA]</scope>
    <source>
        <strain evidence="8">GPA1</strain>
    </source>
</reference>
<dbReference type="InterPro" id="IPR005496">
    <property type="entry name" value="Integral_membrane_TerC"/>
</dbReference>
<feature type="transmembrane region" description="Helical" evidence="6">
    <location>
        <begin position="133"/>
        <end position="155"/>
    </location>
</feature>
<evidence type="ECO:0000256" key="2">
    <source>
        <dbReference type="ARBA" id="ARBA00007511"/>
    </source>
</evidence>
<keyword evidence="4 6" id="KW-1133">Transmembrane helix</keyword>